<evidence type="ECO:0000313" key="2">
    <source>
        <dbReference type="EMBL" id="TWP47325.1"/>
    </source>
</evidence>
<keyword evidence="1" id="KW-0472">Membrane</keyword>
<dbReference type="EMBL" id="VOBR01000027">
    <property type="protein sequence ID" value="TWP47325.1"/>
    <property type="molecule type" value="Genomic_DNA"/>
</dbReference>
<feature type="transmembrane region" description="Helical" evidence="1">
    <location>
        <begin position="38"/>
        <end position="58"/>
    </location>
</feature>
<organism evidence="2 3">
    <name type="scientific">Lentzea tibetensis</name>
    <dbReference type="NCBI Taxonomy" id="2591470"/>
    <lineage>
        <taxon>Bacteria</taxon>
        <taxon>Bacillati</taxon>
        <taxon>Actinomycetota</taxon>
        <taxon>Actinomycetes</taxon>
        <taxon>Pseudonocardiales</taxon>
        <taxon>Pseudonocardiaceae</taxon>
        <taxon>Lentzea</taxon>
    </lineage>
</organism>
<protein>
    <submittedName>
        <fullName evidence="2">Uncharacterized protein</fullName>
    </submittedName>
</protein>
<sequence>MHDYFRIPHFTIWVFLTAVFAAAGAVHIALAITYSVMWAFWVAALVLVIGGACALAAVRSRL</sequence>
<evidence type="ECO:0000256" key="1">
    <source>
        <dbReference type="SAM" id="Phobius"/>
    </source>
</evidence>
<name>A0A563EKT2_9PSEU</name>
<dbReference type="AlphaFoldDB" id="A0A563EKT2"/>
<proteinExistence type="predicted"/>
<gene>
    <name evidence="2" type="ORF">FKR81_32795</name>
</gene>
<dbReference type="Proteomes" id="UP000316639">
    <property type="component" value="Unassembled WGS sequence"/>
</dbReference>
<reference evidence="2 3" key="1">
    <citation type="submission" date="2019-07" db="EMBL/GenBank/DDBJ databases">
        <title>Lentzea xizangensis sp. nov., isolated from Qinghai-Tibetan Plateau Soils.</title>
        <authorList>
            <person name="Huang J."/>
        </authorList>
    </citation>
    <scope>NUCLEOTIDE SEQUENCE [LARGE SCALE GENOMIC DNA]</scope>
    <source>
        <strain evidence="2 3">FXJ1.1311</strain>
    </source>
</reference>
<comment type="caution">
    <text evidence="2">The sequence shown here is derived from an EMBL/GenBank/DDBJ whole genome shotgun (WGS) entry which is preliminary data.</text>
</comment>
<keyword evidence="3" id="KW-1185">Reference proteome</keyword>
<evidence type="ECO:0000313" key="3">
    <source>
        <dbReference type="Proteomes" id="UP000316639"/>
    </source>
</evidence>
<feature type="transmembrane region" description="Helical" evidence="1">
    <location>
        <begin position="12"/>
        <end position="32"/>
    </location>
</feature>
<keyword evidence="1" id="KW-0812">Transmembrane</keyword>
<keyword evidence="1" id="KW-1133">Transmembrane helix</keyword>
<accession>A0A563EKT2</accession>